<name>A0ACC0JL88_CHOFU</name>
<reference evidence="1 2" key="1">
    <citation type="journal article" date="2022" name="Genome Biol. Evol.">
        <title>The Spruce Budworm Genome: Reconstructing the Evolutionary History of Antifreeze Proteins.</title>
        <authorList>
            <person name="Beliveau C."/>
            <person name="Gagne P."/>
            <person name="Picq S."/>
            <person name="Vernygora O."/>
            <person name="Keeling C.I."/>
            <person name="Pinkney K."/>
            <person name="Doucet D."/>
            <person name="Wen F."/>
            <person name="Johnston J.S."/>
            <person name="Maaroufi H."/>
            <person name="Boyle B."/>
            <person name="Laroche J."/>
            <person name="Dewar K."/>
            <person name="Juretic N."/>
            <person name="Blackburn G."/>
            <person name="Nisole A."/>
            <person name="Brunet B."/>
            <person name="Brandao M."/>
            <person name="Lumley L."/>
            <person name="Duan J."/>
            <person name="Quan G."/>
            <person name="Lucarotti C.J."/>
            <person name="Roe A.D."/>
            <person name="Sperling F.A.H."/>
            <person name="Levesque R.C."/>
            <person name="Cusson M."/>
        </authorList>
    </citation>
    <scope>NUCLEOTIDE SEQUENCE [LARGE SCALE GENOMIC DNA]</scope>
    <source>
        <strain evidence="1">Glfc:IPQL:Cfum</strain>
    </source>
</reference>
<protein>
    <submittedName>
        <fullName evidence="1">Uncharacterized protein</fullName>
    </submittedName>
</protein>
<keyword evidence="2" id="KW-1185">Reference proteome</keyword>
<organism evidence="1 2">
    <name type="scientific">Choristoneura fumiferana</name>
    <name type="common">Spruce budworm moth</name>
    <name type="synonym">Archips fumiferana</name>
    <dbReference type="NCBI Taxonomy" id="7141"/>
    <lineage>
        <taxon>Eukaryota</taxon>
        <taxon>Metazoa</taxon>
        <taxon>Ecdysozoa</taxon>
        <taxon>Arthropoda</taxon>
        <taxon>Hexapoda</taxon>
        <taxon>Insecta</taxon>
        <taxon>Pterygota</taxon>
        <taxon>Neoptera</taxon>
        <taxon>Endopterygota</taxon>
        <taxon>Lepidoptera</taxon>
        <taxon>Glossata</taxon>
        <taxon>Ditrysia</taxon>
        <taxon>Tortricoidea</taxon>
        <taxon>Tortricidae</taxon>
        <taxon>Tortricinae</taxon>
        <taxon>Choristoneura</taxon>
    </lineage>
</organism>
<dbReference type="EMBL" id="CM046111">
    <property type="protein sequence ID" value="KAI8424809.1"/>
    <property type="molecule type" value="Genomic_DNA"/>
</dbReference>
<gene>
    <name evidence="1" type="ORF">MSG28_006741</name>
</gene>
<proteinExistence type="predicted"/>
<comment type="caution">
    <text evidence="1">The sequence shown here is derived from an EMBL/GenBank/DDBJ whole genome shotgun (WGS) entry which is preliminary data.</text>
</comment>
<evidence type="ECO:0000313" key="1">
    <source>
        <dbReference type="EMBL" id="KAI8424809.1"/>
    </source>
</evidence>
<dbReference type="Proteomes" id="UP001064048">
    <property type="component" value="Chromosome 11"/>
</dbReference>
<accession>A0ACC0JL88</accession>
<sequence>MGRPNSTENRWPLGPKSFRMETADRQAQRGGRMIWLKPRVRRLQAASNWRTMGGAYVYLFVEDDDAVKKIRHTSLQTNGHSRLNAEFEVLKWLGKGAFGDVLKVKNKLDGGFYAIKRIQLNPENVNLNKKITREVKLLSRLNHENVVRYYNAWIESTIEVYECPSEERTPTRKRPGNSLEGIVAKLGQEVKVEWSMSEGVVQKSNSDSEDDGDPWFDGPEDESSDDIEFEDLSNKSETIPSEDILDSPRPPSERLNQVLYIQMEFCEKNTLRHAIDNCLYKEHYRAWRLFREIVEGLAHVHQRGMIHRDLKPVNIFLDSNDHVKIGDFGLATKAFSGLPLDVIVRHHHYADAFRIQSEFIITAAQLFTMVLAIAEKNKQEEVSGSLTGQIGTALYVAPELLQSTTKVIYNQKVDIYSLGIILFEMFHPPLSTGMERMVVLTSLRTKDIVMPEEFDTEDNAKQIHVIRWLLNHDASVRPTCAELLSSSHVPRPVAEGALSGLLSHTLASRGSRGYRRLVAACLQQTPSTAEDITYHNGMRRAALQWLTTRVAEVSGIPSHGAVEFSPPLLTPLVKAWDPHPNAVKVMTASGTVCHLPHDLRLPFARHVAYSGTKYMRRYVIDRVFREKHVPGFHPREIIECAFDIFNPKSDTLWSDAELLVIASRAASESGLKVAIQLNHTELLKTLLLSCGVPLDKHIDIYPVLVDVSFGRITNLQLQTHLTSLCITKRDISNLLRLMETDIAVYEVKELVGRMVKQAKWAKAVASAVSEVEAVYRNAKALGCECPITVAPFLAYNASQHGGVFWQMAVSRDEHKSSKRRAGDLIAAGGRYDALVEEFRKVARTKDIDSSKQKSSCVGFSMSLERMAAIVKKMEADMPHAVTPSESTLICVYVWGTAGNGRDGLAATKRAQLARDLWAAGLSCCPCPATVDHEHSGAGIVLEHDDVAVKVAFGAGTAAGLSCCPCPATVDHEHSGAGIVLEHDDVAVKVAFWSGDRVIEVKVPFIDVVDFVKQKLNPETLRTPEGASNRVTYQSWSEVEKSNSPIISVTFITASEKITKNSKRYCENQINTQLTSILVQLGLQSVLSRCRAHALALACEGGCVRALCARLTAPLHAHDVPQAVAAVVADFPKRQKILEEVQEELITLSKQCNQNRSSDETQLFALYSIPDSLCRLIT</sequence>
<evidence type="ECO:0000313" key="2">
    <source>
        <dbReference type="Proteomes" id="UP001064048"/>
    </source>
</evidence>